<name>A0A0N4VDV7_ENTVE</name>
<reference evidence="3" key="1">
    <citation type="submission" date="2017-02" db="UniProtKB">
        <authorList>
            <consortium name="WormBaseParasite"/>
        </authorList>
    </citation>
    <scope>IDENTIFICATION</scope>
</reference>
<evidence type="ECO:0000313" key="2">
    <source>
        <dbReference type="Proteomes" id="UP000274131"/>
    </source>
</evidence>
<reference evidence="1 2" key="2">
    <citation type="submission" date="2018-10" db="EMBL/GenBank/DDBJ databases">
        <authorList>
            <consortium name="Pathogen Informatics"/>
        </authorList>
    </citation>
    <scope>NUCLEOTIDE SEQUENCE [LARGE SCALE GENOMIC DNA]</scope>
</reference>
<accession>A0A0N4VDV7</accession>
<dbReference type="Proteomes" id="UP000274131">
    <property type="component" value="Unassembled WGS sequence"/>
</dbReference>
<sequence>MVVGRRSNSSLGNDKPVSSGVVFAYCQRCRGKTKSLSKALTRIGLRVIYAFGNPLCYESAKVILRTLLHLFVSTVLEWVSRTAWECGDDSEKQVELWLPRKLPNILAEA</sequence>
<evidence type="ECO:0000313" key="3">
    <source>
        <dbReference type="WBParaSite" id="EVEC_0000881701-mRNA-1"/>
    </source>
</evidence>
<gene>
    <name evidence="1" type="ORF">EVEC_LOCUS8287</name>
</gene>
<evidence type="ECO:0000313" key="1">
    <source>
        <dbReference type="EMBL" id="VDD93536.1"/>
    </source>
</evidence>
<proteinExistence type="predicted"/>
<organism evidence="3">
    <name type="scientific">Enterobius vermicularis</name>
    <name type="common">Human pinworm</name>
    <dbReference type="NCBI Taxonomy" id="51028"/>
    <lineage>
        <taxon>Eukaryota</taxon>
        <taxon>Metazoa</taxon>
        <taxon>Ecdysozoa</taxon>
        <taxon>Nematoda</taxon>
        <taxon>Chromadorea</taxon>
        <taxon>Rhabditida</taxon>
        <taxon>Spirurina</taxon>
        <taxon>Oxyuridomorpha</taxon>
        <taxon>Oxyuroidea</taxon>
        <taxon>Oxyuridae</taxon>
        <taxon>Enterobius</taxon>
    </lineage>
</organism>
<keyword evidence="2" id="KW-1185">Reference proteome</keyword>
<protein>
    <submittedName>
        <fullName evidence="1 3">Uncharacterized protein</fullName>
    </submittedName>
</protein>
<dbReference type="EMBL" id="UXUI01009353">
    <property type="protein sequence ID" value="VDD93536.1"/>
    <property type="molecule type" value="Genomic_DNA"/>
</dbReference>
<dbReference type="AlphaFoldDB" id="A0A0N4VDV7"/>
<dbReference type="WBParaSite" id="EVEC_0000881701-mRNA-1">
    <property type="protein sequence ID" value="EVEC_0000881701-mRNA-1"/>
    <property type="gene ID" value="EVEC_0000881701"/>
</dbReference>